<name>A0A846LTR9_9ACTN</name>
<accession>A0A846LTR9</accession>
<evidence type="ECO:0000313" key="5">
    <source>
        <dbReference type="Proteomes" id="UP000648663"/>
    </source>
</evidence>
<evidence type="ECO:0000313" key="3">
    <source>
        <dbReference type="EMBL" id="NIH69035.1"/>
    </source>
</evidence>
<sequence>MATTSRAEGPLRWSAAPLSIRPAARRVAVIRTSLASAWLVLACYGSFALVPLGIVVATWFTE</sequence>
<reference evidence="2" key="1">
    <citation type="journal article" date="2014" name="Int. J. Syst. Evol. Microbiol.">
        <title>Complete genome of a new Firmicutes species belonging to the dominant human colonic microbiota ('Ruminococcus bicirculans') reveals two chromosomes and a selective capacity to utilize plant glucans.</title>
        <authorList>
            <consortium name="NISC Comparative Sequencing Program"/>
            <person name="Wegmann U."/>
            <person name="Louis P."/>
            <person name="Goesmann A."/>
            <person name="Henrissat B."/>
            <person name="Duncan S.H."/>
            <person name="Flint H.J."/>
        </authorList>
    </citation>
    <scope>NUCLEOTIDE SEQUENCE</scope>
    <source>
        <strain evidence="2">CGMCC 4.5581</strain>
    </source>
</reference>
<evidence type="ECO:0000313" key="2">
    <source>
        <dbReference type="EMBL" id="GGL78038.1"/>
    </source>
</evidence>
<keyword evidence="5" id="KW-1185">Reference proteome</keyword>
<protein>
    <submittedName>
        <fullName evidence="3">Uncharacterized protein</fullName>
    </submittedName>
</protein>
<gene>
    <name evidence="3" type="ORF">FB380_003523</name>
    <name evidence="2" type="ORF">GCM10011589_37640</name>
</gene>
<dbReference type="Proteomes" id="UP000552836">
    <property type="component" value="Unassembled WGS sequence"/>
</dbReference>
<dbReference type="EMBL" id="JAAMPA010000002">
    <property type="protein sequence ID" value="NIH69035.1"/>
    <property type="molecule type" value="Genomic_DNA"/>
</dbReference>
<evidence type="ECO:0000313" key="4">
    <source>
        <dbReference type="Proteomes" id="UP000552836"/>
    </source>
</evidence>
<comment type="caution">
    <text evidence="3">The sequence shown here is derived from an EMBL/GenBank/DDBJ whole genome shotgun (WGS) entry which is preliminary data.</text>
</comment>
<organism evidence="3 4">
    <name type="scientific">Modestobacter marinus</name>
    <dbReference type="NCBI Taxonomy" id="477641"/>
    <lineage>
        <taxon>Bacteria</taxon>
        <taxon>Bacillati</taxon>
        <taxon>Actinomycetota</taxon>
        <taxon>Actinomycetes</taxon>
        <taxon>Geodermatophilales</taxon>
        <taxon>Geodermatophilaceae</taxon>
        <taxon>Modestobacter</taxon>
    </lineage>
</organism>
<proteinExistence type="predicted"/>
<dbReference type="EMBL" id="BMMI01000007">
    <property type="protein sequence ID" value="GGL78038.1"/>
    <property type="molecule type" value="Genomic_DNA"/>
</dbReference>
<keyword evidence="1" id="KW-1133">Transmembrane helix</keyword>
<dbReference type="AlphaFoldDB" id="A0A846LTR9"/>
<keyword evidence="1" id="KW-0472">Membrane</keyword>
<evidence type="ECO:0000256" key="1">
    <source>
        <dbReference type="SAM" id="Phobius"/>
    </source>
</evidence>
<keyword evidence="1" id="KW-0812">Transmembrane</keyword>
<reference evidence="2" key="4">
    <citation type="submission" date="2024-05" db="EMBL/GenBank/DDBJ databases">
        <authorList>
            <person name="Sun Q."/>
            <person name="Zhou Y."/>
        </authorList>
    </citation>
    <scope>NUCLEOTIDE SEQUENCE</scope>
    <source>
        <strain evidence="2">CGMCC 4.5581</strain>
    </source>
</reference>
<dbReference type="RefSeq" id="WP_166756628.1">
    <property type="nucleotide sequence ID" value="NZ_BAABJU010000003.1"/>
</dbReference>
<feature type="transmembrane region" description="Helical" evidence="1">
    <location>
        <begin position="35"/>
        <end position="60"/>
    </location>
</feature>
<dbReference type="Proteomes" id="UP000648663">
    <property type="component" value="Unassembled WGS sequence"/>
</dbReference>
<reference evidence="3 4" key="3">
    <citation type="submission" date="2020-02" db="EMBL/GenBank/DDBJ databases">
        <title>Sequencing the genomes of 1000 actinobacteria strains.</title>
        <authorList>
            <person name="Klenk H.-P."/>
        </authorList>
    </citation>
    <scope>NUCLEOTIDE SEQUENCE [LARGE SCALE GENOMIC DNA]</scope>
    <source>
        <strain evidence="3 4">DSM 45201</strain>
    </source>
</reference>
<reference evidence="5" key="2">
    <citation type="journal article" date="2019" name="Int. J. Syst. Evol. Microbiol.">
        <title>The Global Catalogue of Microorganisms (GCM) 10K type strain sequencing project: providing services to taxonomists for standard genome sequencing and annotation.</title>
        <authorList>
            <consortium name="The Broad Institute Genomics Platform"/>
            <consortium name="The Broad Institute Genome Sequencing Center for Infectious Disease"/>
            <person name="Wu L."/>
            <person name="Ma J."/>
        </authorList>
    </citation>
    <scope>NUCLEOTIDE SEQUENCE [LARGE SCALE GENOMIC DNA]</scope>
    <source>
        <strain evidence="5">CGMCC 4.5581</strain>
    </source>
</reference>